<evidence type="ECO:0000313" key="3">
    <source>
        <dbReference type="Proteomes" id="UP000727654"/>
    </source>
</evidence>
<dbReference type="InterPro" id="IPR036895">
    <property type="entry name" value="Uracil-DNA_glycosylase-like_sf"/>
</dbReference>
<evidence type="ECO:0000259" key="1">
    <source>
        <dbReference type="SMART" id="SM00986"/>
    </source>
</evidence>
<dbReference type="InterPro" id="IPR005122">
    <property type="entry name" value="Uracil-DNA_glycosylase-like"/>
</dbReference>
<dbReference type="InterPro" id="IPR026353">
    <property type="entry name" value="Hypoxan-DNA_Glyclase"/>
</dbReference>
<dbReference type="SUPFAM" id="SSF52141">
    <property type="entry name" value="Uracil-DNA glycosylase-like"/>
    <property type="match status" value="1"/>
</dbReference>
<proteinExistence type="predicted"/>
<evidence type="ECO:0000313" key="2">
    <source>
        <dbReference type="EMBL" id="CAG9174660.1"/>
    </source>
</evidence>
<dbReference type="Proteomes" id="UP000727654">
    <property type="component" value="Unassembled WGS sequence"/>
</dbReference>
<reference evidence="2 3" key="1">
    <citation type="submission" date="2021-08" db="EMBL/GenBank/DDBJ databases">
        <authorList>
            <person name="Peeters C."/>
        </authorList>
    </citation>
    <scope>NUCLEOTIDE SEQUENCE [LARGE SCALE GENOMIC DNA]</scope>
    <source>
        <strain evidence="2 3">LMG 23992</strain>
    </source>
</reference>
<comment type="caution">
    <text evidence="2">The sequence shown here is derived from an EMBL/GenBank/DDBJ whole genome shotgun (WGS) entry which is preliminary data.</text>
</comment>
<dbReference type="NCBIfam" id="TIGR04274">
    <property type="entry name" value="hypoxanDNAglyco"/>
    <property type="match status" value="1"/>
</dbReference>
<dbReference type="EMBL" id="CAJZAI010000006">
    <property type="protein sequence ID" value="CAG9174660.1"/>
    <property type="molecule type" value="Genomic_DNA"/>
</dbReference>
<dbReference type="SMART" id="SM00987">
    <property type="entry name" value="UreE_C"/>
    <property type="match status" value="1"/>
</dbReference>
<accession>A0ABM8X437</accession>
<protein>
    <recommendedName>
        <fullName evidence="1">Uracil-DNA glycosylase-like domain-containing protein</fullName>
    </recommendedName>
</protein>
<organism evidence="2 3">
    <name type="scientific">Cupriavidus laharis</name>
    <dbReference type="NCBI Taxonomy" id="151654"/>
    <lineage>
        <taxon>Bacteria</taxon>
        <taxon>Pseudomonadati</taxon>
        <taxon>Pseudomonadota</taxon>
        <taxon>Betaproteobacteria</taxon>
        <taxon>Burkholderiales</taxon>
        <taxon>Burkholderiaceae</taxon>
        <taxon>Cupriavidus</taxon>
    </lineage>
</organism>
<dbReference type="Gene3D" id="3.40.470.10">
    <property type="entry name" value="Uracil-DNA glycosylase-like domain"/>
    <property type="match status" value="1"/>
</dbReference>
<feature type="domain" description="Uracil-DNA glycosylase-like" evidence="1">
    <location>
        <begin position="8"/>
        <end position="160"/>
    </location>
</feature>
<gene>
    <name evidence="2" type="ORF">LMG23992_02753</name>
</gene>
<dbReference type="Pfam" id="PF03167">
    <property type="entry name" value="UDG"/>
    <property type="match status" value="1"/>
</dbReference>
<dbReference type="SMART" id="SM00986">
    <property type="entry name" value="UDG"/>
    <property type="match status" value="1"/>
</dbReference>
<sequence>MMLKRCFPPVADADTRVLILGSLPGEASLAQGQYYAHRQNQFWRLVGDTIGVNLPSLDYDARLQALLAHRIGLWDVVAEARREGSLDSNIRDHAGNDLIGLIEALPALKVIAFNGGTAARIGGKRLARHADQHRLVMLPSSSPAYTLPYAEKLHAWKALHAWLLPARPLQSSLD</sequence>
<name>A0ABM8X437_9BURK</name>
<dbReference type="RefSeq" id="WP_224080354.1">
    <property type="nucleotide sequence ID" value="NZ_CAJZAI010000006.1"/>
</dbReference>
<dbReference type="CDD" id="cd10032">
    <property type="entry name" value="UDG-F6_HDG"/>
    <property type="match status" value="1"/>
</dbReference>
<keyword evidence="3" id="KW-1185">Reference proteome</keyword>